<feature type="domain" description="NAD-dependent epimerase/dehydratase" evidence="12">
    <location>
        <begin position="3"/>
        <end position="218"/>
    </location>
</feature>
<dbReference type="PANTHER" id="PTHR43725:SF47">
    <property type="entry name" value="UDP-GLUCOSE 4-EPIMERASE"/>
    <property type="match status" value="1"/>
</dbReference>
<dbReference type="EC" id="5.1.3.2" evidence="5"/>
<dbReference type="GO" id="GO:0003978">
    <property type="term" value="F:UDP-glucose 4-epimerase activity"/>
    <property type="evidence" value="ECO:0007669"/>
    <property type="project" value="UniProtKB-EC"/>
</dbReference>
<evidence type="ECO:0000256" key="7">
    <source>
        <dbReference type="ARBA" id="ARBA00023027"/>
    </source>
</evidence>
<comment type="pathway">
    <text evidence="3">Carbohydrate metabolism; galactose metabolism.</text>
</comment>
<dbReference type="PANTHER" id="PTHR43725">
    <property type="entry name" value="UDP-GLUCOSE 4-EPIMERASE"/>
    <property type="match status" value="1"/>
</dbReference>
<keyword evidence="8" id="KW-0119">Carbohydrate metabolism</keyword>
<dbReference type="HOGENOM" id="CLU_065334_0_0_10"/>
<evidence type="ECO:0000256" key="2">
    <source>
        <dbReference type="ARBA" id="ARBA00001911"/>
    </source>
</evidence>
<comment type="cofactor">
    <cofactor evidence="2">
        <name>NAD(+)</name>
        <dbReference type="ChEBI" id="CHEBI:57540"/>
    </cofactor>
</comment>
<accession>I9RUW8</accession>
<evidence type="ECO:0000256" key="4">
    <source>
        <dbReference type="ARBA" id="ARBA00007637"/>
    </source>
</evidence>
<dbReference type="RefSeq" id="WP_007486524.1">
    <property type="nucleotide sequence ID" value="NZ_JH724315.1"/>
</dbReference>
<reference evidence="13 14" key="1">
    <citation type="submission" date="2012-02" db="EMBL/GenBank/DDBJ databases">
        <title>The Genome Sequence of Bacteroides nordii CL02T12C05.</title>
        <authorList>
            <consortium name="The Broad Institute Genome Sequencing Platform"/>
            <person name="Earl A."/>
            <person name="Ward D."/>
            <person name="Feldgarden M."/>
            <person name="Gevers D."/>
            <person name="Zitomersky N.L."/>
            <person name="Coyne M.J."/>
            <person name="Comstock L.E."/>
            <person name="Young S.K."/>
            <person name="Zeng Q."/>
            <person name="Gargeya S."/>
            <person name="Fitzgerald M."/>
            <person name="Haas B."/>
            <person name="Abouelleil A."/>
            <person name="Alvarado L."/>
            <person name="Arachchi H.M."/>
            <person name="Berlin A."/>
            <person name="Chapman S.B."/>
            <person name="Gearin G."/>
            <person name="Goldberg J."/>
            <person name="Griggs A."/>
            <person name="Gujja S."/>
            <person name="Hansen M."/>
            <person name="Heiman D."/>
            <person name="Howarth C."/>
            <person name="Larimer J."/>
            <person name="Lui A."/>
            <person name="MacDonald P.J.P."/>
            <person name="McCowen C."/>
            <person name="Montmayeur A."/>
            <person name="Murphy C."/>
            <person name="Neiman D."/>
            <person name="Pearson M."/>
            <person name="Priest M."/>
            <person name="Roberts A."/>
            <person name="Saif S."/>
            <person name="Shea T."/>
            <person name="Sisk P."/>
            <person name="Stolte C."/>
            <person name="Sykes S."/>
            <person name="Wortman J."/>
            <person name="Nusbaum C."/>
            <person name="Birren B."/>
        </authorList>
    </citation>
    <scope>NUCLEOTIDE SEQUENCE [LARGE SCALE GENOMIC DNA]</scope>
    <source>
        <strain evidence="13 14">CL02T12C05</strain>
    </source>
</reference>
<dbReference type="Gene3D" id="3.40.50.720">
    <property type="entry name" value="NAD(P)-binding Rossmann-like Domain"/>
    <property type="match status" value="1"/>
</dbReference>
<dbReference type="GO" id="GO:0006012">
    <property type="term" value="P:galactose metabolic process"/>
    <property type="evidence" value="ECO:0007669"/>
    <property type="project" value="UniProtKB-KW"/>
</dbReference>
<organism evidence="13 14">
    <name type="scientific">Bacteroides nordii CL02T12C05</name>
    <dbReference type="NCBI Taxonomy" id="997884"/>
    <lineage>
        <taxon>Bacteria</taxon>
        <taxon>Pseudomonadati</taxon>
        <taxon>Bacteroidota</taxon>
        <taxon>Bacteroidia</taxon>
        <taxon>Bacteroidales</taxon>
        <taxon>Bacteroidaceae</taxon>
        <taxon>Bacteroides</taxon>
    </lineage>
</organism>
<dbReference type="EMBL" id="AGXS01000023">
    <property type="protein sequence ID" value="EIY46538.1"/>
    <property type="molecule type" value="Genomic_DNA"/>
</dbReference>
<gene>
    <name evidence="13" type="ORF">HMPREF1068_03306</name>
</gene>
<evidence type="ECO:0000256" key="10">
    <source>
        <dbReference type="ARBA" id="ARBA00031367"/>
    </source>
</evidence>
<dbReference type="InterPro" id="IPR036291">
    <property type="entry name" value="NAD(P)-bd_dom_sf"/>
</dbReference>
<evidence type="ECO:0000259" key="12">
    <source>
        <dbReference type="Pfam" id="PF01370"/>
    </source>
</evidence>
<dbReference type="PATRIC" id="fig|997884.3.peg.3385"/>
<dbReference type="STRING" id="997884.HMPREF1068_03306"/>
<sequence>MKVLVLGGTGAMGMHLVEILSDAGIETFVTSRSRHVSSKFNVKYMQGDAHDLMFLNKILREHWDVIVDFMAYSTEEFIERVDLLLKATSQYVFLSSARVYANSETIITEETPRLLDVSTDKEYLTTDEYALTKARQENVLRTSKYKNWTIIRPYITYSEIRFQLGVLEKEAWLYRALNGRTIVFSDDIACKYTTLTHGLDVARGICKVVGNSEVLGETFHITTTKSCRWNDILFIYLDVLKNKIGCCPKVLMLDKSMNLNYDYLKYQVLYDRYYDRRFDNTKISKFIDIDSFKNAELGIRLCLEIFLETPKFNTINWRTEALKDKLTGERTLLKEIPTLKQKVKYLLYRYVFLS</sequence>
<evidence type="ECO:0000256" key="5">
    <source>
        <dbReference type="ARBA" id="ARBA00013189"/>
    </source>
</evidence>
<dbReference type="Proteomes" id="UP000003089">
    <property type="component" value="Unassembled WGS sequence"/>
</dbReference>
<keyword evidence="7" id="KW-0520">NAD</keyword>
<comment type="similarity">
    <text evidence="4">Belongs to the NAD(P)-dependent epimerase/dehydratase family.</text>
</comment>
<dbReference type="InterPro" id="IPR001509">
    <property type="entry name" value="Epimerase_deHydtase"/>
</dbReference>
<dbReference type="Pfam" id="PF01370">
    <property type="entry name" value="Epimerase"/>
    <property type="match status" value="1"/>
</dbReference>
<keyword evidence="9" id="KW-0413">Isomerase</keyword>
<keyword evidence="8" id="KW-0299">Galactose metabolism</keyword>
<evidence type="ECO:0000313" key="13">
    <source>
        <dbReference type="EMBL" id="EIY46538.1"/>
    </source>
</evidence>
<name>I9RUW8_9BACE</name>
<evidence type="ECO:0000256" key="8">
    <source>
        <dbReference type="ARBA" id="ARBA00023144"/>
    </source>
</evidence>
<dbReference type="eggNOG" id="COG0451">
    <property type="taxonomic scope" value="Bacteria"/>
</dbReference>
<dbReference type="SUPFAM" id="SSF51735">
    <property type="entry name" value="NAD(P)-binding Rossmann-fold domains"/>
    <property type="match status" value="1"/>
</dbReference>
<evidence type="ECO:0000256" key="1">
    <source>
        <dbReference type="ARBA" id="ARBA00000083"/>
    </source>
</evidence>
<keyword evidence="14" id="KW-1185">Reference proteome</keyword>
<dbReference type="AlphaFoldDB" id="I9RUW8"/>
<evidence type="ECO:0000313" key="14">
    <source>
        <dbReference type="Proteomes" id="UP000003089"/>
    </source>
</evidence>
<comment type="catalytic activity">
    <reaction evidence="1">
        <text>UDP-alpha-D-glucose = UDP-alpha-D-galactose</text>
        <dbReference type="Rhea" id="RHEA:22168"/>
        <dbReference type="ChEBI" id="CHEBI:58885"/>
        <dbReference type="ChEBI" id="CHEBI:66914"/>
        <dbReference type="EC" id="5.1.3.2"/>
    </reaction>
</comment>
<protein>
    <recommendedName>
        <fullName evidence="6">UDP-glucose 4-epimerase</fullName>
        <ecNumber evidence="5">5.1.3.2</ecNumber>
    </recommendedName>
    <alternativeName>
        <fullName evidence="11">Galactowaldenase</fullName>
    </alternativeName>
    <alternativeName>
        <fullName evidence="10">UDP-galactose 4-epimerase</fullName>
    </alternativeName>
</protein>
<evidence type="ECO:0000256" key="3">
    <source>
        <dbReference type="ARBA" id="ARBA00004947"/>
    </source>
</evidence>
<evidence type="ECO:0000256" key="11">
    <source>
        <dbReference type="ARBA" id="ARBA00033067"/>
    </source>
</evidence>
<comment type="caution">
    <text evidence="13">The sequence shown here is derived from an EMBL/GenBank/DDBJ whole genome shotgun (WGS) entry which is preliminary data.</text>
</comment>
<evidence type="ECO:0000256" key="6">
    <source>
        <dbReference type="ARBA" id="ARBA00018569"/>
    </source>
</evidence>
<dbReference type="GO" id="GO:0005829">
    <property type="term" value="C:cytosol"/>
    <property type="evidence" value="ECO:0007669"/>
    <property type="project" value="TreeGrafter"/>
</dbReference>
<proteinExistence type="inferred from homology"/>
<evidence type="ECO:0000256" key="9">
    <source>
        <dbReference type="ARBA" id="ARBA00023235"/>
    </source>
</evidence>